<feature type="domain" description="Sigma-54 factor interaction" evidence="7">
    <location>
        <begin position="140"/>
        <end position="351"/>
    </location>
</feature>
<evidence type="ECO:0000256" key="2">
    <source>
        <dbReference type="ARBA" id="ARBA00022741"/>
    </source>
</evidence>
<gene>
    <name evidence="9" type="ORF">ACFODZ_01640</name>
</gene>
<keyword evidence="10" id="KW-1185">Reference proteome</keyword>
<dbReference type="InterPro" id="IPR002197">
    <property type="entry name" value="HTH_Fis"/>
</dbReference>
<organism evidence="9 10">
    <name type="scientific">Marinicella sediminis</name>
    <dbReference type="NCBI Taxonomy" id="1792834"/>
    <lineage>
        <taxon>Bacteria</taxon>
        <taxon>Pseudomonadati</taxon>
        <taxon>Pseudomonadota</taxon>
        <taxon>Gammaproteobacteria</taxon>
        <taxon>Lysobacterales</taxon>
        <taxon>Marinicellaceae</taxon>
        <taxon>Marinicella</taxon>
    </lineage>
</organism>
<dbReference type="InterPro" id="IPR011006">
    <property type="entry name" value="CheY-like_superfamily"/>
</dbReference>
<evidence type="ECO:0000256" key="1">
    <source>
        <dbReference type="ARBA" id="ARBA00022553"/>
    </source>
</evidence>
<dbReference type="SUPFAM" id="SSF52172">
    <property type="entry name" value="CheY-like"/>
    <property type="match status" value="1"/>
</dbReference>
<dbReference type="PANTHER" id="PTHR32071:SF17">
    <property type="entry name" value="TRANSCRIPTIONAL REGULATOR (NTRC FAMILY)"/>
    <property type="match status" value="1"/>
</dbReference>
<keyword evidence="4" id="KW-0805">Transcription regulation</keyword>
<dbReference type="InterPro" id="IPR027417">
    <property type="entry name" value="P-loop_NTPase"/>
</dbReference>
<evidence type="ECO:0000256" key="3">
    <source>
        <dbReference type="ARBA" id="ARBA00022840"/>
    </source>
</evidence>
<evidence type="ECO:0000256" key="4">
    <source>
        <dbReference type="ARBA" id="ARBA00023015"/>
    </source>
</evidence>
<protein>
    <submittedName>
        <fullName evidence="9">Sigma-54-dependent transcriptional regulator</fullName>
    </submittedName>
</protein>
<name>A0ABV7J462_9GAMM</name>
<dbReference type="Gene3D" id="1.10.8.60">
    <property type="match status" value="1"/>
</dbReference>
<dbReference type="Pfam" id="PF00072">
    <property type="entry name" value="Response_reg"/>
    <property type="match status" value="1"/>
</dbReference>
<dbReference type="Gene3D" id="3.40.50.300">
    <property type="entry name" value="P-loop containing nucleotide triphosphate hydrolases"/>
    <property type="match status" value="1"/>
</dbReference>
<sequence>MSQPHILIIDDEPDIRNLISEILTDEGYQVSVAEGGNDAKDQLKEISPDLVLLDIWMPDIDGISLLKEWNLQQNMPFAVVMMSGHGTIETAIEATKMGAKDFVEKPISLAKLLQTIEVTLSQNESSGQAPVAVEWQVLEPVGSSAAANELRGTINKLSKTTTNTLFIGDGGTGKLTLALLLHHQRKLAEQAAVIINSLSLSDHDFGLTLENSATQITEHGSGSLILTNIDCLTDEQQTQLLICLKKWQKPHQQNTVQLLCTSHQDIKYLVSNDEFNRELFDFIAEFTVPVCNLSERSEDVPELLNFYVNYLPDKEQTPYRKMSFAAQNHLRNYDWPGNLRELKNLVRQLQLQDGDAEIQLDEVIDLLEQSEQADNPAGHNTRYDLELREAREAFERDYLLYHLKAVEGKVGDLAKISGMERTNLYRKLRSLNINPKNMDKS</sequence>
<evidence type="ECO:0000256" key="6">
    <source>
        <dbReference type="PROSITE-ProRule" id="PRU00169"/>
    </source>
</evidence>
<keyword evidence="5" id="KW-0804">Transcription</keyword>
<dbReference type="Pfam" id="PF14532">
    <property type="entry name" value="Sigma54_activ_2"/>
    <property type="match status" value="1"/>
</dbReference>
<dbReference type="InterPro" id="IPR002078">
    <property type="entry name" value="Sigma_54_int"/>
</dbReference>
<evidence type="ECO:0000313" key="10">
    <source>
        <dbReference type="Proteomes" id="UP001595533"/>
    </source>
</evidence>
<feature type="domain" description="Response regulatory" evidence="8">
    <location>
        <begin position="5"/>
        <end position="120"/>
    </location>
</feature>
<dbReference type="Proteomes" id="UP001595533">
    <property type="component" value="Unassembled WGS sequence"/>
</dbReference>
<dbReference type="InterPro" id="IPR001789">
    <property type="entry name" value="Sig_transdc_resp-reg_receiver"/>
</dbReference>
<dbReference type="Pfam" id="PF02954">
    <property type="entry name" value="HTH_8"/>
    <property type="match status" value="1"/>
</dbReference>
<accession>A0ABV7J462</accession>
<dbReference type="SUPFAM" id="SSF52540">
    <property type="entry name" value="P-loop containing nucleoside triphosphate hydrolases"/>
    <property type="match status" value="1"/>
</dbReference>
<feature type="modified residue" description="4-aspartylphosphate" evidence="6">
    <location>
        <position position="54"/>
    </location>
</feature>
<dbReference type="SMART" id="SM00448">
    <property type="entry name" value="REC"/>
    <property type="match status" value="1"/>
</dbReference>
<evidence type="ECO:0000313" key="9">
    <source>
        <dbReference type="EMBL" id="MFC3192933.1"/>
    </source>
</evidence>
<dbReference type="Pfam" id="PF25601">
    <property type="entry name" value="AAA_lid_14"/>
    <property type="match status" value="1"/>
</dbReference>
<dbReference type="PROSITE" id="PS50045">
    <property type="entry name" value="SIGMA54_INTERACT_4"/>
    <property type="match status" value="1"/>
</dbReference>
<proteinExistence type="predicted"/>
<keyword evidence="3" id="KW-0067">ATP-binding</keyword>
<evidence type="ECO:0000256" key="5">
    <source>
        <dbReference type="ARBA" id="ARBA00023163"/>
    </source>
</evidence>
<dbReference type="InterPro" id="IPR009057">
    <property type="entry name" value="Homeodomain-like_sf"/>
</dbReference>
<dbReference type="InterPro" id="IPR058031">
    <property type="entry name" value="AAA_lid_NorR"/>
</dbReference>
<reference evidence="10" key="1">
    <citation type="journal article" date="2019" name="Int. J. Syst. Evol. Microbiol.">
        <title>The Global Catalogue of Microorganisms (GCM) 10K type strain sequencing project: providing services to taxonomists for standard genome sequencing and annotation.</title>
        <authorList>
            <consortium name="The Broad Institute Genomics Platform"/>
            <consortium name="The Broad Institute Genome Sequencing Center for Infectious Disease"/>
            <person name="Wu L."/>
            <person name="Ma J."/>
        </authorList>
    </citation>
    <scope>NUCLEOTIDE SEQUENCE [LARGE SCALE GENOMIC DNA]</scope>
    <source>
        <strain evidence="10">KCTC 42953</strain>
    </source>
</reference>
<dbReference type="PROSITE" id="PS50110">
    <property type="entry name" value="RESPONSE_REGULATORY"/>
    <property type="match status" value="1"/>
</dbReference>
<evidence type="ECO:0000259" key="8">
    <source>
        <dbReference type="PROSITE" id="PS50110"/>
    </source>
</evidence>
<dbReference type="CDD" id="cd17550">
    <property type="entry name" value="REC_NtrX-like"/>
    <property type="match status" value="1"/>
</dbReference>
<keyword evidence="1 6" id="KW-0597">Phosphoprotein</keyword>
<keyword evidence="2" id="KW-0547">Nucleotide-binding</keyword>
<dbReference type="SUPFAM" id="SSF46689">
    <property type="entry name" value="Homeodomain-like"/>
    <property type="match status" value="1"/>
</dbReference>
<dbReference type="RefSeq" id="WP_077409597.1">
    <property type="nucleotide sequence ID" value="NZ_JBHRTS010000001.1"/>
</dbReference>
<dbReference type="EMBL" id="JBHRTS010000001">
    <property type="protein sequence ID" value="MFC3192933.1"/>
    <property type="molecule type" value="Genomic_DNA"/>
</dbReference>
<dbReference type="Gene3D" id="1.10.10.60">
    <property type="entry name" value="Homeodomain-like"/>
    <property type="match status" value="1"/>
</dbReference>
<dbReference type="Gene3D" id="3.40.50.2300">
    <property type="match status" value="1"/>
</dbReference>
<dbReference type="PANTHER" id="PTHR32071">
    <property type="entry name" value="TRANSCRIPTIONAL REGULATORY PROTEIN"/>
    <property type="match status" value="1"/>
</dbReference>
<dbReference type="InterPro" id="IPR025944">
    <property type="entry name" value="Sigma_54_int_dom_CS"/>
</dbReference>
<dbReference type="PROSITE" id="PS00688">
    <property type="entry name" value="SIGMA54_INTERACT_3"/>
    <property type="match status" value="1"/>
</dbReference>
<comment type="caution">
    <text evidence="9">The sequence shown here is derived from an EMBL/GenBank/DDBJ whole genome shotgun (WGS) entry which is preliminary data.</text>
</comment>
<evidence type="ECO:0000259" key="7">
    <source>
        <dbReference type="PROSITE" id="PS50045"/>
    </source>
</evidence>